<reference evidence="2" key="1">
    <citation type="submission" date="2021-09" db="EMBL/GenBank/DDBJ databases">
        <title>The genome of Mauremys mutica provides insights into the evolution of semi-aquatic lifestyle.</title>
        <authorList>
            <person name="Gong S."/>
            <person name="Gao Y."/>
        </authorList>
    </citation>
    <scope>NUCLEOTIDE SEQUENCE</scope>
    <source>
        <strain evidence="2">MM-2020</strain>
        <tissue evidence="2">Muscle</tissue>
    </source>
</reference>
<dbReference type="EMBL" id="JAHDVG010000464">
    <property type="protein sequence ID" value="KAH1184854.1"/>
    <property type="molecule type" value="Genomic_DNA"/>
</dbReference>
<evidence type="ECO:0000256" key="1">
    <source>
        <dbReference type="SAM" id="SignalP"/>
    </source>
</evidence>
<keyword evidence="3" id="KW-1185">Reference proteome</keyword>
<organism evidence="2 3">
    <name type="scientific">Mauremys mutica</name>
    <name type="common">yellowpond turtle</name>
    <dbReference type="NCBI Taxonomy" id="74926"/>
    <lineage>
        <taxon>Eukaryota</taxon>
        <taxon>Metazoa</taxon>
        <taxon>Chordata</taxon>
        <taxon>Craniata</taxon>
        <taxon>Vertebrata</taxon>
        <taxon>Euteleostomi</taxon>
        <taxon>Archelosauria</taxon>
        <taxon>Testudinata</taxon>
        <taxon>Testudines</taxon>
        <taxon>Cryptodira</taxon>
        <taxon>Durocryptodira</taxon>
        <taxon>Testudinoidea</taxon>
        <taxon>Geoemydidae</taxon>
        <taxon>Geoemydinae</taxon>
        <taxon>Mauremys</taxon>
    </lineage>
</organism>
<gene>
    <name evidence="2" type="ORF">KIL84_012795</name>
</gene>
<keyword evidence="1" id="KW-0732">Signal</keyword>
<evidence type="ECO:0000313" key="2">
    <source>
        <dbReference type="EMBL" id="KAH1184854.1"/>
    </source>
</evidence>
<comment type="caution">
    <text evidence="2">The sequence shown here is derived from an EMBL/GenBank/DDBJ whole genome shotgun (WGS) entry which is preliminary data.</text>
</comment>
<dbReference type="AlphaFoldDB" id="A0A9D3XNR7"/>
<accession>A0A9D3XNR7</accession>
<evidence type="ECO:0000313" key="3">
    <source>
        <dbReference type="Proteomes" id="UP000827986"/>
    </source>
</evidence>
<name>A0A9D3XNR7_9SAUR</name>
<feature type="non-terminal residue" evidence="2">
    <location>
        <position position="55"/>
    </location>
</feature>
<dbReference type="Proteomes" id="UP000827986">
    <property type="component" value="Unassembled WGS sequence"/>
</dbReference>
<sequence>MAVIMWWASWLASSCFPKEIQNTVEDLPFDGDKLFASITNEVLHSMTDSRATLRS</sequence>
<feature type="chain" id="PRO_5039095284" evidence="1">
    <location>
        <begin position="18"/>
        <end position="55"/>
    </location>
</feature>
<protein>
    <submittedName>
        <fullName evidence="2">Uncharacterized protein</fullName>
    </submittedName>
</protein>
<feature type="signal peptide" evidence="1">
    <location>
        <begin position="1"/>
        <end position="17"/>
    </location>
</feature>
<proteinExistence type="predicted"/>